<name>A0A8T0TRD1_PANVG</name>
<sequence length="168" mass="16675">MSAQLLASRPGGVAAAGRGGGGGRGRRGVLVRRQWPGAADLGGGGSPGQWSRARGGAEESWAGGGGADGGGGDEGEGPAGASIGGGGGTWRPAHGVNAEARRARRGLVVDGGESRRRRGRAQAGTRMPPGRGGEGDGAKAAQRWQSARMATTMREEGWGDRSTFSTGS</sequence>
<keyword evidence="3" id="KW-1185">Reference proteome</keyword>
<dbReference type="EMBL" id="CM029043">
    <property type="protein sequence ID" value="KAG2611366.1"/>
    <property type="molecule type" value="Genomic_DNA"/>
</dbReference>
<reference evidence="2" key="1">
    <citation type="submission" date="2020-05" db="EMBL/GenBank/DDBJ databases">
        <title>WGS assembly of Panicum virgatum.</title>
        <authorList>
            <person name="Lovell J.T."/>
            <person name="Jenkins J."/>
            <person name="Shu S."/>
            <person name="Juenger T.E."/>
            <person name="Schmutz J."/>
        </authorList>
    </citation>
    <scope>NUCLEOTIDE SEQUENCE</scope>
    <source>
        <strain evidence="2">AP13</strain>
    </source>
</reference>
<proteinExistence type="predicted"/>
<gene>
    <name evidence="2" type="ORF">PVAP13_4KG161505</name>
</gene>
<dbReference type="Proteomes" id="UP000823388">
    <property type="component" value="Chromosome 4K"/>
</dbReference>
<feature type="region of interest" description="Disordered" evidence="1">
    <location>
        <begin position="1"/>
        <end position="168"/>
    </location>
</feature>
<evidence type="ECO:0000313" key="2">
    <source>
        <dbReference type="EMBL" id="KAG2611366.1"/>
    </source>
</evidence>
<comment type="caution">
    <text evidence="2">The sequence shown here is derived from an EMBL/GenBank/DDBJ whole genome shotgun (WGS) entry which is preliminary data.</text>
</comment>
<organism evidence="2 3">
    <name type="scientific">Panicum virgatum</name>
    <name type="common">Blackwell switchgrass</name>
    <dbReference type="NCBI Taxonomy" id="38727"/>
    <lineage>
        <taxon>Eukaryota</taxon>
        <taxon>Viridiplantae</taxon>
        <taxon>Streptophyta</taxon>
        <taxon>Embryophyta</taxon>
        <taxon>Tracheophyta</taxon>
        <taxon>Spermatophyta</taxon>
        <taxon>Magnoliopsida</taxon>
        <taxon>Liliopsida</taxon>
        <taxon>Poales</taxon>
        <taxon>Poaceae</taxon>
        <taxon>PACMAD clade</taxon>
        <taxon>Panicoideae</taxon>
        <taxon>Panicodae</taxon>
        <taxon>Paniceae</taxon>
        <taxon>Panicinae</taxon>
        <taxon>Panicum</taxon>
        <taxon>Panicum sect. Hiantes</taxon>
    </lineage>
</organism>
<dbReference type="AlphaFoldDB" id="A0A8T0TRD1"/>
<accession>A0A8T0TRD1</accession>
<evidence type="ECO:0000313" key="3">
    <source>
        <dbReference type="Proteomes" id="UP000823388"/>
    </source>
</evidence>
<evidence type="ECO:0000256" key="1">
    <source>
        <dbReference type="SAM" id="MobiDB-lite"/>
    </source>
</evidence>
<protein>
    <submittedName>
        <fullName evidence="2">Uncharacterized protein</fullName>
    </submittedName>
</protein>